<comment type="caution">
    <text evidence="1">The sequence shown here is derived from an EMBL/GenBank/DDBJ whole genome shotgun (WGS) entry which is preliminary data.</text>
</comment>
<accession>A0A0F9SII1</accession>
<name>A0A0F9SII1_9ZZZZ</name>
<reference evidence="1" key="1">
    <citation type="journal article" date="2015" name="Nature">
        <title>Complex archaea that bridge the gap between prokaryotes and eukaryotes.</title>
        <authorList>
            <person name="Spang A."/>
            <person name="Saw J.H."/>
            <person name="Jorgensen S.L."/>
            <person name="Zaremba-Niedzwiedzka K."/>
            <person name="Martijn J."/>
            <person name="Lind A.E."/>
            <person name="van Eijk R."/>
            <person name="Schleper C."/>
            <person name="Guy L."/>
            <person name="Ettema T.J."/>
        </authorList>
    </citation>
    <scope>NUCLEOTIDE SEQUENCE</scope>
</reference>
<dbReference type="EMBL" id="LAZR01000634">
    <property type="protein sequence ID" value="KKN62112.1"/>
    <property type="molecule type" value="Genomic_DNA"/>
</dbReference>
<sequence>MSIRPEDMKPDPDLNLYDMNNAPLDDNHDDCWGYDGVFAKSADLDRLWFMFEGLEMMPLWERTVGRNN</sequence>
<gene>
    <name evidence="1" type="ORF">LCGC14_0514880</name>
</gene>
<evidence type="ECO:0000313" key="1">
    <source>
        <dbReference type="EMBL" id="KKN62112.1"/>
    </source>
</evidence>
<protein>
    <submittedName>
        <fullName evidence="1">Uncharacterized protein</fullName>
    </submittedName>
</protein>
<organism evidence="1">
    <name type="scientific">marine sediment metagenome</name>
    <dbReference type="NCBI Taxonomy" id="412755"/>
    <lineage>
        <taxon>unclassified sequences</taxon>
        <taxon>metagenomes</taxon>
        <taxon>ecological metagenomes</taxon>
    </lineage>
</organism>
<dbReference type="AlphaFoldDB" id="A0A0F9SII1"/>
<proteinExistence type="predicted"/>